<proteinExistence type="predicted"/>
<gene>
    <name evidence="1" type="ORF">FHG12_18070</name>
</gene>
<dbReference type="Proteomes" id="UP000305398">
    <property type="component" value="Chromosome"/>
</dbReference>
<organism evidence="1 2">
    <name type="scientific">Hymenobacter jejuensis</name>
    <dbReference type="NCBI Taxonomy" id="2502781"/>
    <lineage>
        <taxon>Bacteria</taxon>
        <taxon>Pseudomonadati</taxon>
        <taxon>Bacteroidota</taxon>
        <taxon>Cytophagia</taxon>
        <taxon>Cytophagales</taxon>
        <taxon>Hymenobacteraceae</taxon>
        <taxon>Hymenobacter</taxon>
    </lineage>
</organism>
<dbReference type="OrthoDB" id="8657476at2"/>
<accession>A0A5B8A5A3</accession>
<dbReference type="RefSeq" id="WP_139517063.1">
    <property type="nucleotide sequence ID" value="NZ_CP040896.1"/>
</dbReference>
<dbReference type="EMBL" id="CP040896">
    <property type="protein sequence ID" value="QDA61886.1"/>
    <property type="molecule type" value="Genomic_DNA"/>
</dbReference>
<dbReference type="AlphaFoldDB" id="A0A5B8A5A3"/>
<dbReference type="KEGG" id="hyj:FHG12_18070"/>
<reference evidence="1 2" key="1">
    <citation type="submission" date="2019-06" db="EMBL/GenBank/DDBJ databases">
        <authorList>
            <person name="Srinivasan S."/>
        </authorList>
    </citation>
    <scope>NUCLEOTIDE SEQUENCE [LARGE SCALE GENOMIC DNA]</scope>
    <source>
        <strain evidence="1 2">17J68-5</strain>
    </source>
</reference>
<sequence>METTFPFKVYRLPEHLRTEEFLWGITADVEADAALEGYFYLFEKYGFGGSGLSWEEHITTMLEEEAPELLDHVSGYSTAASLLFLADDEKTVQHFLRIVGPIFADLGTLNKYFSQTDSSDFFE</sequence>
<name>A0A5B8A5A3_9BACT</name>
<protein>
    <submittedName>
        <fullName evidence="1">Uncharacterized protein</fullName>
    </submittedName>
</protein>
<keyword evidence="2" id="KW-1185">Reference proteome</keyword>
<evidence type="ECO:0000313" key="1">
    <source>
        <dbReference type="EMBL" id="QDA61886.1"/>
    </source>
</evidence>
<evidence type="ECO:0000313" key="2">
    <source>
        <dbReference type="Proteomes" id="UP000305398"/>
    </source>
</evidence>